<sequence length="72" mass="8386">MCTVRRMNTNPFYGDLCPLCRRPLTLVPDVIARSSNMPYPTRIDYLPHCTTCANDLPNRQRWNDLMNDRSSP</sequence>
<reference evidence="1" key="2">
    <citation type="submission" date="2002-12" db="EMBL/GenBank/DDBJ databases">
        <title>Complete nucleotide sequence of the linear plasmid pSV2 from Streptomyces violaceoruber SANK95570.</title>
        <authorList>
            <person name="Spatz K."/>
            <person name="Scholz C.J."/>
            <person name="Redenbach M."/>
        </authorList>
    </citation>
    <scope>NUCLEOTIDE SEQUENCE</scope>
    <source>
        <strain evidence="1">SANK95570</strain>
        <plasmid evidence="1">pSV2</plasmid>
    </source>
</reference>
<protein>
    <submittedName>
        <fullName evidence="1">Uncharacterized protein</fullName>
    </submittedName>
</protein>
<dbReference type="EMBL" id="AY211023">
    <property type="protein sequence ID" value="AAO50113.1"/>
    <property type="molecule type" value="Genomic_DNA"/>
</dbReference>
<evidence type="ECO:0000313" key="1">
    <source>
        <dbReference type="EMBL" id="AAO50113.1"/>
    </source>
</evidence>
<reference evidence="1" key="1">
    <citation type="journal article" date="2002" name="FEMS Microbiol. Lett.">
        <title>Characterization of the Streptomyces violaceoruber SANK95570 plasmids pSV1 and pSV2.</title>
        <authorList>
            <person name="Spatz K."/>
            <person name="Kohn H."/>
            <person name="Redenbach M."/>
        </authorList>
    </citation>
    <scope>NUCLEOTIDE SEQUENCE</scope>
    <source>
        <strain evidence="1">SANK95570</strain>
        <plasmid evidence="1">pSV2</plasmid>
    </source>
</reference>
<name>Q849L1_STRVN</name>
<organism evidence="1">
    <name type="scientific">Streptomyces violaceoruber</name>
    <dbReference type="NCBI Taxonomy" id="1935"/>
    <lineage>
        <taxon>Bacteria</taxon>
        <taxon>Bacillati</taxon>
        <taxon>Actinomycetota</taxon>
        <taxon>Actinomycetes</taxon>
        <taxon>Kitasatosporales</taxon>
        <taxon>Streptomycetaceae</taxon>
        <taxon>Streptomyces</taxon>
        <taxon>Streptomyces violaceoruber group</taxon>
    </lineage>
</organism>
<geneLocation type="plasmid" evidence="1">
    <name>pSV2</name>
</geneLocation>
<proteinExistence type="predicted"/>
<accession>Q849L1</accession>
<keyword evidence="1" id="KW-0614">Plasmid</keyword>
<gene>
    <name evidence="1" type="primary">pSV2.29</name>
</gene>
<dbReference type="AlphaFoldDB" id="Q849L1"/>